<dbReference type="Proteomes" id="UP000030689">
    <property type="component" value="Unassembled WGS sequence"/>
</dbReference>
<evidence type="ECO:0000313" key="8">
    <source>
        <dbReference type="EMBL" id="ESQ47299.1"/>
    </source>
</evidence>
<evidence type="ECO:0000313" key="9">
    <source>
        <dbReference type="Proteomes" id="UP000030689"/>
    </source>
</evidence>
<keyword evidence="9" id="KW-1185">Reference proteome</keyword>
<dbReference type="Pfam" id="PF13639">
    <property type="entry name" value="zf-RING_2"/>
    <property type="match status" value="1"/>
</dbReference>
<dbReference type="GO" id="GO:0008270">
    <property type="term" value="F:zinc ion binding"/>
    <property type="evidence" value="ECO:0007669"/>
    <property type="project" value="UniProtKB-KW"/>
</dbReference>
<keyword evidence="4 6" id="KW-0863">Zinc-finger</keyword>
<dbReference type="GO" id="GO:0061630">
    <property type="term" value="F:ubiquitin protein ligase activity"/>
    <property type="evidence" value="ECO:0007669"/>
    <property type="project" value="UniProtKB-EC"/>
</dbReference>
<dbReference type="PROSITE" id="PS50089">
    <property type="entry name" value="ZF_RING_2"/>
    <property type="match status" value="1"/>
</dbReference>
<dbReference type="PANTHER" id="PTHR15710:SF201">
    <property type="entry name" value="RING-TYPE DOMAIN-CONTAINING PROTEIN"/>
    <property type="match status" value="1"/>
</dbReference>
<protein>
    <recommendedName>
        <fullName evidence="2">RING-type E3 ubiquitin transferase</fullName>
        <ecNumber evidence="2">2.3.2.27</ecNumber>
    </recommendedName>
</protein>
<evidence type="ECO:0000256" key="1">
    <source>
        <dbReference type="ARBA" id="ARBA00000900"/>
    </source>
</evidence>
<accession>V4LTZ5</accession>
<reference evidence="8 9" key="1">
    <citation type="journal article" date="2013" name="Front. Plant Sci.">
        <title>The Reference Genome of the Halophytic Plant Eutrema salsugineum.</title>
        <authorList>
            <person name="Yang R."/>
            <person name="Jarvis D.E."/>
            <person name="Chen H."/>
            <person name="Beilstein M.A."/>
            <person name="Grimwood J."/>
            <person name="Jenkins J."/>
            <person name="Shu S."/>
            <person name="Prochnik S."/>
            <person name="Xin M."/>
            <person name="Ma C."/>
            <person name="Schmutz J."/>
            <person name="Wing R.A."/>
            <person name="Mitchell-Olds T."/>
            <person name="Schumaker K.S."/>
            <person name="Wang X."/>
        </authorList>
    </citation>
    <scope>NUCLEOTIDE SEQUENCE [LARGE SCALE GENOMIC DNA]</scope>
</reference>
<feature type="domain" description="RING-type" evidence="7">
    <location>
        <begin position="163"/>
        <end position="207"/>
    </location>
</feature>
<dbReference type="Gene3D" id="3.30.40.10">
    <property type="entry name" value="Zinc/RING finger domain, C3HC4 (zinc finger)"/>
    <property type="match status" value="1"/>
</dbReference>
<sequence length="212" mass="24366">METETLRPEVKVKTLVDNLPTIAGATNTVLIFLKEVIHEESGTVRVSEFDHIRLNPHGGFTPDHLYRLLRGQQVPFSQSLGVAIASDIDAKLARDNLLREPLFVTVHVKFIKKRRLILPPPPPPPVLPAPSRGASREVLQRLAKEQRVEPMDLGEESESDNQCSICFEDWYKCYKKNIIEMPQCLHMFHQQCLFEWLRRQNSCPLCRSVPYE</sequence>
<gene>
    <name evidence="8" type="ORF">EUTSA_v10028290mg</name>
</gene>
<keyword evidence="3" id="KW-0479">Metal-binding</keyword>
<keyword evidence="5" id="KW-0862">Zinc</keyword>
<evidence type="ECO:0000256" key="2">
    <source>
        <dbReference type="ARBA" id="ARBA00012483"/>
    </source>
</evidence>
<dbReference type="KEGG" id="eus:EUTSA_v10028290mg"/>
<dbReference type="AlphaFoldDB" id="V4LTZ5"/>
<proteinExistence type="predicted"/>
<evidence type="ECO:0000256" key="5">
    <source>
        <dbReference type="ARBA" id="ARBA00022833"/>
    </source>
</evidence>
<evidence type="ECO:0000256" key="3">
    <source>
        <dbReference type="ARBA" id="ARBA00022723"/>
    </source>
</evidence>
<dbReference type="EC" id="2.3.2.27" evidence="2"/>
<evidence type="ECO:0000256" key="6">
    <source>
        <dbReference type="PROSITE-ProRule" id="PRU00175"/>
    </source>
</evidence>
<dbReference type="eggNOG" id="KOG0800">
    <property type="taxonomic scope" value="Eukaryota"/>
</dbReference>
<organism evidence="8 9">
    <name type="scientific">Eutrema salsugineum</name>
    <name type="common">Saltwater cress</name>
    <name type="synonym">Sisymbrium salsugineum</name>
    <dbReference type="NCBI Taxonomy" id="72664"/>
    <lineage>
        <taxon>Eukaryota</taxon>
        <taxon>Viridiplantae</taxon>
        <taxon>Streptophyta</taxon>
        <taxon>Embryophyta</taxon>
        <taxon>Tracheophyta</taxon>
        <taxon>Spermatophyta</taxon>
        <taxon>Magnoliopsida</taxon>
        <taxon>eudicotyledons</taxon>
        <taxon>Gunneridae</taxon>
        <taxon>Pentapetalae</taxon>
        <taxon>rosids</taxon>
        <taxon>malvids</taxon>
        <taxon>Brassicales</taxon>
        <taxon>Brassicaceae</taxon>
        <taxon>Eutremeae</taxon>
        <taxon>Eutrema</taxon>
    </lineage>
</organism>
<comment type="catalytic activity">
    <reaction evidence="1">
        <text>S-ubiquitinyl-[E2 ubiquitin-conjugating enzyme]-L-cysteine + [acceptor protein]-L-lysine = [E2 ubiquitin-conjugating enzyme]-L-cysteine + N(6)-ubiquitinyl-[acceptor protein]-L-lysine.</text>
        <dbReference type="EC" id="2.3.2.27"/>
    </reaction>
</comment>
<dbReference type="GO" id="GO:0005737">
    <property type="term" value="C:cytoplasm"/>
    <property type="evidence" value="ECO:0007669"/>
    <property type="project" value="TreeGrafter"/>
</dbReference>
<dbReference type="EMBL" id="KI517416">
    <property type="protein sequence ID" value="ESQ47299.1"/>
    <property type="molecule type" value="Genomic_DNA"/>
</dbReference>
<dbReference type="Gramene" id="ESQ47299">
    <property type="protein sequence ID" value="ESQ47299"/>
    <property type="gene ID" value="EUTSA_v10028290mg"/>
</dbReference>
<dbReference type="OMA" id="IEMPNCL"/>
<dbReference type="SMART" id="SM00184">
    <property type="entry name" value="RING"/>
    <property type="match status" value="1"/>
</dbReference>
<dbReference type="OrthoDB" id="1079733at2759"/>
<dbReference type="PANTHER" id="PTHR15710">
    <property type="entry name" value="E3 UBIQUITIN-PROTEIN LIGASE PRAJA"/>
    <property type="match status" value="1"/>
</dbReference>
<dbReference type="InterPro" id="IPR013083">
    <property type="entry name" value="Znf_RING/FYVE/PHD"/>
</dbReference>
<dbReference type="GO" id="GO:0016567">
    <property type="term" value="P:protein ubiquitination"/>
    <property type="evidence" value="ECO:0007669"/>
    <property type="project" value="TreeGrafter"/>
</dbReference>
<evidence type="ECO:0000259" key="7">
    <source>
        <dbReference type="PROSITE" id="PS50089"/>
    </source>
</evidence>
<name>V4LTZ5_EUTSA</name>
<evidence type="ECO:0000256" key="4">
    <source>
        <dbReference type="ARBA" id="ARBA00022771"/>
    </source>
</evidence>
<dbReference type="FunFam" id="3.30.40.10:FF:000985">
    <property type="entry name" value="RING/U-box superfamily protein"/>
    <property type="match status" value="1"/>
</dbReference>
<dbReference type="InterPro" id="IPR001841">
    <property type="entry name" value="Znf_RING"/>
</dbReference>
<dbReference type="SUPFAM" id="SSF57850">
    <property type="entry name" value="RING/U-box"/>
    <property type="match status" value="1"/>
</dbReference>